<evidence type="ECO:0000259" key="6">
    <source>
        <dbReference type="Pfam" id="PF07971"/>
    </source>
</evidence>
<dbReference type="InterPro" id="IPR008928">
    <property type="entry name" value="6-hairpin_glycosidase_sf"/>
</dbReference>
<evidence type="ECO:0000313" key="8">
    <source>
        <dbReference type="EMBL" id="MEO4939574.1"/>
    </source>
</evidence>
<comment type="caution">
    <text evidence="8">The sequence shown here is derived from an EMBL/GenBank/DDBJ whole genome shotgun (WGS) entry which is preliminary data.</text>
</comment>
<comment type="cofactor">
    <cofactor evidence="1">
        <name>Ca(2+)</name>
        <dbReference type="ChEBI" id="CHEBI:29108"/>
    </cofactor>
</comment>
<evidence type="ECO:0000256" key="2">
    <source>
        <dbReference type="ARBA" id="ARBA00011245"/>
    </source>
</evidence>
<keyword evidence="3" id="KW-0106">Calcium</keyword>
<evidence type="ECO:0000256" key="4">
    <source>
        <dbReference type="SAM" id="MobiDB-lite"/>
    </source>
</evidence>
<dbReference type="SUPFAM" id="SSF48208">
    <property type="entry name" value="Six-hairpin glycosidases"/>
    <property type="match status" value="1"/>
</dbReference>
<proteinExistence type="predicted"/>
<feature type="chain" id="PRO_5047025294" evidence="5">
    <location>
        <begin position="22"/>
        <end position="781"/>
    </location>
</feature>
<dbReference type="InterPro" id="IPR012939">
    <property type="entry name" value="Glyco_hydro_92"/>
</dbReference>
<keyword evidence="9" id="KW-1185">Reference proteome</keyword>
<dbReference type="Gene3D" id="3.30.2080.10">
    <property type="entry name" value="GH92 mannosidase domain"/>
    <property type="match status" value="1"/>
</dbReference>
<dbReference type="GO" id="GO:0016798">
    <property type="term" value="F:hydrolase activity, acting on glycosyl bonds"/>
    <property type="evidence" value="ECO:0007669"/>
    <property type="project" value="UniProtKB-KW"/>
</dbReference>
<dbReference type="PANTHER" id="PTHR12143">
    <property type="entry name" value="PEPTIDE N-GLYCANASE PNGASE -RELATED"/>
    <property type="match status" value="1"/>
</dbReference>
<feature type="signal peptide" evidence="5">
    <location>
        <begin position="1"/>
        <end position="21"/>
    </location>
</feature>
<dbReference type="InterPro" id="IPR014718">
    <property type="entry name" value="GH-type_carb-bd"/>
</dbReference>
<sequence>MIMKIKTFIILLTAATLQVAAQQPADYVNPIIGTNGMGHTFPGACTPFGLIQLSPDTDTIPHNVDGRYQGKAYEYCAGYQYSDSTIVGFSHTHLSGTGHSDLGDILLMPATGSPKLTPGRAATPNEGYRSRYDHATEKSTPGYYEVTLADHGIRVQLTATQRVGIHKYTFPWGEAGHLVLDLTHGIYNYNGKVLWANLRVENDTLLTGYRITNGWARTNYTYFAISLSQPIRDYGYRDLEPVKYNGFWRRFKLEKNFPEITGRKIVSYFHFDTRQNSELVVKVALSAVSTEGALKNLRAEAAGKSFEQLADEARESWNRELRHFTVEGTADQKAMFYTSLYHTMINPSVYMDVDGQYRGLDHNIHRADRFTNYTIFSLWDTYRALHPFLNLVKPDRNADMVKSMIAHARQSVHGMLPVWSLMGNENWCMSGYHGVSAVSDALVKDVLKGETDEALKAMVSTSTVPYYEGVADYIKLGYIPLEKSGTAASSTLEYAYDDFTIYRAALKAGHRELADVYRKRALNYRNLYDPSIGFARPRLADGSFKQEFDVLQTYGEGFIEGNSWNFSFHVPHDVLGLMQVMGGEKQFMEKLDKLFAMHLPEKYYEHNEDITAECLVGGYVHGNEPSHHVPYLYAWTSQPWKTQYWLREILNKMYRNDINGLGGNDDCGQMSAWYLFSVMGFYPVCPGTNQYVLGAPYLPYLKLELPNGKTLEIKAPGVSDKKRYVQSLRINGKEYGNMYISHSDLLEGGVWEFKMAASPNKRRGTATNAKPYSLTDGKEEN</sequence>
<evidence type="ECO:0000256" key="1">
    <source>
        <dbReference type="ARBA" id="ARBA00001913"/>
    </source>
</evidence>
<comment type="subunit">
    <text evidence="2">Monomer.</text>
</comment>
<dbReference type="InterPro" id="IPR005887">
    <property type="entry name" value="GH92_a_mannosidase_put"/>
</dbReference>
<keyword evidence="8" id="KW-0378">Hydrolase</keyword>
<dbReference type="NCBIfam" id="TIGR01180">
    <property type="entry name" value="aman2_put"/>
    <property type="match status" value="1"/>
</dbReference>
<gene>
    <name evidence="8" type="ORF">ABHZ06_17195</name>
</gene>
<keyword evidence="8" id="KW-0326">Glycosidase</keyword>
<dbReference type="Pfam" id="PF17678">
    <property type="entry name" value="Glyco_hydro_92N"/>
    <property type="match status" value="1"/>
</dbReference>
<accession>A0ABV0I280</accession>
<reference evidence="8 9" key="1">
    <citation type="submission" date="2024-05" db="EMBL/GenBank/DDBJ databases">
        <title>Human gut microbiome strain richness.</title>
        <authorList>
            <person name="Chen-Liaw A."/>
        </authorList>
    </citation>
    <scope>NUCLEOTIDE SEQUENCE [LARGE SCALE GENOMIC DNA]</scope>
    <source>
        <strain evidence="8 9">1001271st1_B1_1001271B_150615</strain>
    </source>
</reference>
<evidence type="ECO:0000313" key="9">
    <source>
        <dbReference type="Proteomes" id="UP001491715"/>
    </source>
</evidence>
<dbReference type="Gene3D" id="2.70.98.10">
    <property type="match status" value="1"/>
</dbReference>
<dbReference type="Gene3D" id="1.20.1610.10">
    <property type="entry name" value="alpha-1,2-mannosidases domains"/>
    <property type="match status" value="1"/>
</dbReference>
<feature type="domain" description="Glycosyl hydrolase family 92" evidence="6">
    <location>
        <begin position="293"/>
        <end position="756"/>
    </location>
</feature>
<dbReference type="EMBL" id="JBDQBE010000023">
    <property type="protein sequence ID" value="MEO4939574.1"/>
    <property type="molecule type" value="Genomic_DNA"/>
</dbReference>
<evidence type="ECO:0000256" key="5">
    <source>
        <dbReference type="SAM" id="SignalP"/>
    </source>
</evidence>
<protein>
    <submittedName>
        <fullName evidence="8">GH92 family glycosyl hydrolase</fullName>
        <ecNumber evidence="8">3.2.1.-</ecNumber>
    </submittedName>
</protein>
<evidence type="ECO:0000256" key="3">
    <source>
        <dbReference type="ARBA" id="ARBA00022837"/>
    </source>
</evidence>
<feature type="region of interest" description="Disordered" evidence="4">
    <location>
        <begin position="760"/>
        <end position="781"/>
    </location>
</feature>
<dbReference type="Pfam" id="PF07971">
    <property type="entry name" value="Glyco_hydro_92"/>
    <property type="match status" value="1"/>
</dbReference>
<dbReference type="InterPro" id="IPR050883">
    <property type="entry name" value="PNGase"/>
</dbReference>
<dbReference type="Proteomes" id="UP001491715">
    <property type="component" value="Unassembled WGS sequence"/>
</dbReference>
<keyword evidence="5" id="KW-0732">Signal</keyword>
<evidence type="ECO:0000259" key="7">
    <source>
        <dbReference type="Pfam" id="PF17678"/>
    </source>
</evidence>
<dbReference type="EC" id="3.2.1.-" evidence="8"/>
<feature type="domain" description="Glycosyl hydrolase family 92 N-terminal" evidence="7">
    <location>
        <begin position="27"/>
        <end position="286"/>
    </location>
</feature>
<name>A0ABV0I280_9BACE</name>
<dbReference type="PANTHER" id="PTHR12143:SF39">
    <property type="entry name" value="SECRETED PROTEIN"/>
    <property type="match status" value="1"/>
</dbReference>
<organism evidence="8 9">
    <name type="scientific">Bacteroides humanifaecis</name>
    <dbReference type="NCBI Taxonomy" id="2792859"/>
    <lineage>
        <taxon>Bacteria</taxon>
        <taxon>Pseudomonadati</taxon>
        <taxon>Bacteroidota</taxon>
        <taxon>Bacteroidia</taxon>
        <taxon>Bacteroidales</taxon>
        <taxon>Bacteroidaceae</taxon>
        <taxon>Bacteroides</taxon>
    </lineage>
</organism>
<dbReference type="Gene3D" id="1.20.1050.60">
    <property type="entry name" value="alpha-1,2-mannosidase"/>
    <property type="match status" value="1"/>
</dbReference>
<dbReference type="InterPro" id="IPR041371">
    <property type="entry name" value="GH92_N"/>
</dbReference>